<dbReference type="OMA" id="WMKLEAD"/>
<dbReference type="eggNOG" id="ENOG502SXHS">
    <property type="taxonomic scope" value="Eukaryota"/>
</dbReference>
<feature type="transmembrane region" description="Helical" evidence="1">
    <location>
        <begin position="58"/>
        <end position="79"/>
    </location>
</feature>
<organism evidence="2 3">
    <name type="scientific">Ophiostoma piceae (strain UAMH 11346)</name>
    <name type="common">Sap stain fungus</name>
    <dbReference type="NCBI Taxonomy" id="1262450"/>
    <lineage>
        <taxon>Eukaryota</taxon>
        <taxon>Fungi</taxon>
        <taxon>Dikarya</taxon>
        <taxon>Ascomycota</taxon>
        <taxon>Pezizomycotina</taxon>
        <taxon>Sordariomycetes</taxon>
        <taxon>Sordariomycetidae</taxon>
        <taxon>Ophiostomatales</taxon>
        <taxon>Ophiostomataceae</taxon>
        <taxon>Ophiostoma</taxon>
    </lineage>
</organism>
<reference evidence="2 3" key="1">
    <citation type="journal article" date="2013" name="BMC Genomics">
        <title>The genome and transcriptome of the pine saprophyte Ophiostoma piceae, and a comparison with the bark beetle-associated pine pathogen Grosmannia clavigera.</title>
        <authorList>
            <person name="Haridas S."/>
            <person name="Wang Y."/>
            <person name="Lim L."/>
            <person name="Massoumi Alamouti S."/>
            <person name="Jackman S."/>
            <person name="Docking R."/>
            <person name="Robertson G."/>
            <person name="Birol I."/>
            <person name="Bohlmann J."/>
            <person name="Breuil C."/>
        </authorList>
    </citation>
    <scope>NUCLEOTIDE SEQUENCE [LARGE SCALE GENOMIC DNA]</scope>
    <source>
        <strain evidence="2 3">UAMH 11346</strain>
    </source>
</reference>
<evidence type="ECO:0000313" key="2">
    <source>
        <dbReference type="EMBL" id="EPE09731.1"/>
    </source>
</evidence>
<dbReference type="OrthoDB" id="2120024at2759"/>
<dbReference type="Proteomes" id="UP000016923">
    <property type="component" value="Unassembled WGS sequence"/>
</dbReference>
<sequence length="108" mass="11890">MVPRSVISVAAPALRQAARRPAPAAARLLSPSRTVRWNSSSSEPSAYSSFFKTFGRPIAKVSLMAVFAYQLVFFAWMKLETDDIRSSRNAEIASLETQVKELQAAKKA</sequence>
<accession>S3CCM8</accession>
<dbReference type="VEuPathDB" id="FungiDB:F503_07507"/>
<evidence type="ECO:0000313" key="3">
    <source>
        <dbReference type="Proteomes" id="UP000016923"/>
    </source>
</evidence>
<evidence type="ECO:0008006" key="4">
    <source>
        <dbReference type="Google" id="ProtNLM"/>
    </source>
</evidence>
<keyword evidence="1" id="KW-0812">Transmembrane</keyword>
<evidence type="ECO:0000256" key="1">
    <source>
        <dbReference type="SAM" id="Phobius"/>
    </source>
</evidence>
<protein>
    <recommendedName>
        <fullName evidence="4">Inner membrane assembly complex subunit 17</fullName>
    </recommendedName>
</protein>
<dbReference type="HOGENOM" id="CLU_137473_0_0_1"/>
<proteinExistence type="predicted"/>
<keyword evidence="3" id="KW-1185">Reference proteome</keyword>
<dbReference type="EMBL" id="KE148147">
    <property type="protein sequence ID" value="EPE09731.1"/>
    <property type="molecule type" value="Genomic_DNA"/>
</dbReference>
<gene>
    <name evidence="2" type="ORF">F503_07507</name>
</gene>
<keyword evidence="1" id="KW-1133">Transmembrane helix</keyword>
<keyword evidence="1" id="KW-0472">Membrane</keyword>
<dbReference type="AlphaFoldDB" id="S3CCM8"/>
<name>S3CCM8_OPHP1</name>